<dbReference type="EMBL" id="JAPKNK010000006">
    <property type="protein sequence ID" value="MCX5570488.1"/>
    <property type="molecule type" value="Genomic_DNA"/>
</dbReference>
<feature type="signal peptide" evidence="2">
    <location>
        <begin position="1"/>
        <end position="30"/>
    </location>
</feature>
<feature type="region of interest" description="Disordered" evidence="1">
    <location>
        <begin position="24"/>
        <end position="44"/>
    </location>
</feature>
<name>A0A9X3E3L7_9HYPH</name>
<organism evidence="3 4">
    <name type="scientific">Kaistia nematophila</name>
    <dbReference type="NCBI Taxonomy" id="2994654"/>
    <lineage>
        <taxon>Bacteria</taxon>
        <taxon>Pseudomonadati</taxon>
        <taxon>Pseudomonadota</taxon>
        <taxon>Alphaproteobacteria</taxon>
        <taxon>Hyphomicrobiales</taxon>
        <taxon>Kaistiaceae</taxon>
        <taxon>Kaistia</taxon>
    </lineage>
</organism>
<protein>
    <submittedName>
        <fullName evidence="3">Uncharacterized protein</fullName>
    </submittedName>
</protein>
<keyword evidence="2" id="KW-0732">Signal</keyword>
<evidence type="ECO:0000313" key="4">
    <source>
        <dbReference type="Proteomes" id="UP001144805"/>
    </source>
</evidence>
<evidence type="ECO:0000256" key="1">
    <source>
        <dbReference type="SAM" id="MobiDB-lite"/>
    </source>
</evidence>
<gene>
    <name evidence="3" type="ORF">OSH07_14865</name>
</gene>
<dbReference type="RefSeq" id="WP_266339458.1">
    <property type="nucleotide sequence ID" value="NZ_JAPKNK010000006.1"/>
</dbReference>
<evidence type="ECO:0000256" key="2">
    <source>
        <dbReference type="SAM" id="SignalP"/>
    </source>
</evidence>
<evidence type="ECO:0000313" key="3">
    <source>
        <dbReference type="EMBL" id="MCX5570488.1"/>
    </source>
</evidence>
<comment type="caution">
    <text evidence="3">The sequence shown here is derived from an EMBL/GenBank/DDBJ whole genome shotgun (WGS) entry which is preliminary data.</text>
</comment>
<sequence>MSLSKSALGLAALAFLAGSAVLSASSPASAGNTNHGPTSILDPNSGPLADWEVFGFDLSSIPDDPASLAAFRASLDPWTQQGITNRCRYDIGIHPFRYSPKVRDFCWAR</sequence>
<keyword evidence="4" id="KW-1185">Reference proteome</keyword>
<dbReference type="AlphaFoldDB" id="A0A9X3E3L7"/>
<reference evidence="3" key="1">
    <citation type="submission" date="2022-11" db="EMBL/GenBank/DDBJ databases">
        <title>Biodiversity and phylogenetic relationships of bacteria.</title>
        <authorList>
            <person name="Machado R.A.R."/>
            <person name="Bhat A."/>
            <person name="Loulou A."/>
            <person name="Kallel S."/>
        </authorList>
    </citation>
    <scope>NUCLEOTIDE SEQUENCE</scope>
    <source>
        <strain evidence="3">K-TC2</strain>
    </source>
</reference>
<dbReference type="Proteomes" id="UP001144805">
    <property type="component" value="Unassembled WGS sequence"/>
</dbReference>
<feature type="chain" id="PRO_5040810075" evidence="2">
    <location>
        <begin position="31"/>
        <end position="109"/>
    </location>
</feature>
<accession>A0A9X3E3L7</accession>
<proteinExistence type="predicted"/>